<evidence type="ECO:0000256" key="1">
    <source>
        <dbReference type="ARBA" id="ARBA00023015"/>
    </source>
</evidence>
<organism evidence="5 6">
    <name type="scientific">Bradyrhizobium brasilense</name>
    <dbReference type="NCBI Taxonomy" id="1419277"/>
    <lineage>
        <taxon>Bacteria</taxon>
        <taxon>Pseudomonadati</taxon>
        <taxon>Pseudomonadota</taxon>
        <taxon>Alphaproteobacteria</taxon>
        <taxon>Hyphomicrobiales</taxon>
        <taxon>Nitrobacteraceae</taxon>
        <taxon>Bradyrhizobium</taxon>
    </lineage>
</organism>
<dbReference type="InterPro" id="IPR036693">
    <property type="entry name" value="TF_LuxR_autoind-bd_dom_sf"/>
</dbReference>
<dbReference type="CDD" id="cd06170">
    <property type="entry name" value="LuxR_C_like"/>
    <property type="match status" value="1"/>
</dbReference>
<keyword evidence="2" id="KW-0238">DNA-binding</keyword>
<dbReference type="EMBL" id="CP121646">
    <property type="protein sequence ID" value="WFU66846.1"/>
    <property type="molecule type" value="Genomic_DNA"/>
</dbReference>
<evidence type="ECO:0000259" key="4">
    <source>
        <dbReference type="PROSITE" id="PS50043"/>
    </source>
</evidence>
<evidence type="ECO:0000313" key="6">
    <source>
        <dbReference type="Proteomes" id="UP001221546"/>
    </source>
</evidence>
<sequence>MRRIEHSFQEFVDAIQMANGAADFERVARRITERLGFEWFAYLRLTDNVPTLISSYPKSWTGRYFDLRYQDLDPVVRRARREHDVFNWGGGSPQAMGTPEQRRFFDEAMTFGINSGVTVPIRGGFGRMAAFTLATGESAAQSEQLIAEVRDVIQLVGLYFDTHVTAKLTVGAEAPLIKTVLTLRERQCLAWASRGKTVADIALLVGTAPRTVVFHLENARRKLDAASIAQCVAEALRRGLLP</sequence>
<keyword evidence="1" id="KW-0805">Transcription regulation</keyword>
<name>A0ABY8JN15_9BRAD</name>
<dbReference type="SUPFAM" id="SSF46894">
    <property type="entry name" value="C-terminal effector domain of the bipartite response regulators"/>
    <property type="match status" value="1"/>
</dbReference>
<keyword evidence="6" id="KW-1185">Reference proteome</keyword>
<dbReference type="Gene3D" id="3.30.450.80">
    <property type="entry name" value="Transcription factor LuxR-like, autoinducer-binding domain"/>
    <property type="match status" value="1"/>
</dbReference>
<reference evidence="5 6" key="1">
    <citation type="submission" date="2023-04" db="EMBL/GenBank/DDBJ databases">
        <title>Australian commercial rhizobial inoculants.</title>
        <authorList>
            <person name="Kohlmeier M.G."/>
            <person name="O'Hara G.W."/>
            <person name="Colombi E."/>
            <person name="Ramsay J.P."/>
            <person name="Terpolilli J."/>
        </authorList>
    </citation>
    <scope>NUCLEOTIDE SEQUENCE [LARGE SCALE GENOMIC DNA]</scope>
    <source>
        <strain evidence="5 6">CB627</strain>
    </source>
</reference>
<gene>
    <name evidence="5" type="ORF">QA636_15705</name>
</gene>
<dbReference type="Pfam" id="PF00196">
    <property type="entry name" value="GerE"/>
    <property type="match status" value="1"/>
</dbReference>
<keyword evidence="3" id="KW-0804">Transcription</keyword>
<feature type="domain" description="HTH luxR-type" evidence="4">
    <location>
        <begin position="178"/>
        <end position="239"/>
    </location>
</feature>
<dbReference type="InterPro" id="IPR000792">
    <property type="entry name" value="Tscrpt_reg_LuxR_C"/>
</dbReference>
<dbReference type="PROSITE" id="PS50043">
    <property type="entry name" value="HTH_LUXR_2"/>
    <property type="match status" value="1"/>
</dbReference>
<dbReference type="Gene3D" id="1.10.10.10">
    <property type="entry name" value="Winged helix-like DNA-binding domain superfamily/Winged helix DNA-binding domain"/>
    <property type="match status" value="1"/>
</dbReference>
<dbReference type="SMART" id="SM00421">
    <property type="entry name" value="HTH_LUXR"/>
    <property type="match status" value="1"/>
</dbReference>
<dbReference type="Proteomes" id="UP001221546">
    <property type="component" value="Chromosome"/>
</dbReference>
<evidence type="ECO:0000313" key="5">
    <source>
        <dbReference type="EMBL" id="WFU66846.1"/>
    </source>
</evidence>
<dbReference type="PANTHER" id="PTHR44688:SF16">
    <property type="entry name" value="DNA-BINDING TRANSCRIPTIONAL ACTIVATOR DEVR_DOSR"/>
    <property type="match status" value="1"/>
</dbReference>
<dbReference type="InterPro" id="IPR005143">
    <property type="entry name" value="TF_LuxR_autoind-bd_dom"/>
</dbReference>
<protein>
    <submittedName>
        <fullName evidence="5">Autoinducer binding domain-containing protein</fullName>
    </submittedName>
</protein>
<accession>A0ABY8JN15</accession>
<evidence type="ECO:0000256" key="3">
    <source>
        <dbReference type="ARBA" id="ARBA00023163"/>
    </source>
</evidence>
<dbReference type="PANTHER" id="PTHR44688">
    <property type="entry name" value="DNA-BINDING TRANSCRIPTIONAL ACTIVATOR DEVR_DOSR"/>
    <property type="match status" value="1"/>
</dbReference>
<dbReference type="PRINTS" id="PR00038">
    <property type="entry name" value="HTHLUXR"/>
</dbReference>
<dbReference type="Pfam" id="PF03472">
    <property type="entry name" value="Autoind_bind"/>
    <property type="match status" value="1"/>
</dbReference>
<dbReference type="RefSeq" id="WP_168858744.1">
    <property type="nucleotide sequence ID" value="NZ_CP121646.1"/>
</dbReference>
<dbReference type="InterPro" id="IPR016032">
    <property type="entry name" value="Sig_transdc_resp-reg_C-effctor"/>
</dbReference>
<dbReference type="SUPFAM" id="SSF75516">
    <property type="entry name" value="Pheromone-binding domain of LuxR-like quorum-sensing transcription factors"/>
    <property type="match status" value="1"/>
</dbReference>
<proteinExistence type="predicted"/>
<evidence type="ECO:0000256" key="2">
    <source>
        <dbReference type="ARBA" id="ARBA00023125"/>
    </source>
</evidence>
<dbReference type="InterPro" id="IPR036388">
    <property type="entry name" value="WH-like_DNA-bd_sf"/>
</dbReference>